<evidence type="ECO:0000259" key="1">
    <source>
        <dbReference type="PROSITE" id="PS50835"/>
    </source>
</evidence>
<dbReference type="SUPFAM" id="SSF48726">
    <property type="entry name" value="Immunoglobulin"/>
    <property type="match status" value="1"/>
</dbReference>
<dbReference type="InterPro" id="IPR007110">
    <property type="entry name" value="Ig-like_dom"/>
</dbReference>
<dbReference type="Proteomes" id="UP000694700">
    <property type="component" value="Unplaced"/>
</dbReference>
<proteinExistence type="predicted"/>
<dbReference type="Ensembl" id="ENSCCRT00015037628.1">
    <property type="protein sequence ID" value="ENSCCRP00015036375.1"/>
    <property type="gene ID" value="ENSCCRG00015015158.1"/>
</dbReference>
<dbReference type="Gene3D" id="2.60.40.10">
    <property type="entry name" value="Immunoglobulins"/>
    <property type="match status" value="1"/>
</dbReference>
<dbReference type="PANTHER" id="PTHR21063">
    <property type="entry name" value="LFA-3"/>
    <property type="match status" value="1"/>
</dbReference>
<accession>A0A8C1UET4</accession>
<evidence type="ECO:0000313" key="3">
    <source>
        <dbReference type="Proteomes" id="UP000694700"/>
    </source>
</evidence>
<dbReference type="PANTHER" id="PTHR21063:SF4">
    <property type="entry name" value="CD48 ANTIGEN-RELATED"/>
    <property type="match status" value="1"/>
</dbReference>
<dbReference type="InterPro" id="IPR013783">
    <property type="entry name" value="Ig-like_fold"/>
</dbReference>
<feature type="domain" description="Ig-like" evidence="1">
    <location>
        <begin position="102"/>
        <end position="161"/>
    </location>
</feature>
<sequence>MLSLMEGNSVLLHNNVATIHEDDDILWKFGAENSLIAQINRENQTFPDERFRDRLKLDRQTGSLTIMNTRTQHAGRYELEINGKRLSTKTFSVSVYAHLPVPNITRDFSQNSSSSSSSSQQNCSLLCSVVNVGHVTLSWYKENSFLSSISVSDLSISLSLH</sequence>
<evidence type="ECO:0000313" key="2">
    <source>
        <dbReference type="Ensembl" id="ENSCCRP00015036375.1"/>
    </source>
</evidence>
<organism evidence="2 3">
    <name type="scientific">Cyprinus carpio</name>
    <name type="common">Common carp</name>
    <dbReference type="NCBI Taxonomy" id="7962"/>
    <lineage>
        <taxon>Eukaryota</taxon>
        <taxon>Metazoa</taxon>
        <taxon>Chordata</taxon>
        <taxon>Craniata</taxon>
        <taxon>Vertebrata</taxon>
        <taxon>Euteleostomi</taxon>
        <taxon>Actinopterygii</taxon>
        <taxon>Neopterygii</taxon>
        <taxon>Teleostei</taxon>
        <taxon>Ostariophysi</taxon>
        <taxon>Cypriniformes</taxon>
        <taxon>Cyprinidae</taxon>
        <taxon>Cyprininae</taxon>
        <taxon>Cyprinus</taxon>
    </lineage>
</organism>
<reference evidence="2" key="1">
    <citation type="submission" date="2025-08" db="UniProtKB">
        <authorList>
            <consortium name="Ensembl"/>
        </authorList>
    </citation>
    <scope>IDENTIFICATION</scope>
</reference>
<dbReference type="InterPro" id="IPR013106">
    <property type="entry name" value="Ig_V-set"/>
</dbReference>
<dbReference type="PROSITE" id="PS50835">
    <property type="entry name" value="IG_LIKE"/>
    <property type="match status" value="1"/>
</dbReference>
<dbReference type="Pfam" id="PF07686">
    <property type="entry name" value="V-set"/>
    <property type="match status" value="1"/>
</dbReference>
<dbReference type="AlphaFoldDB" id="A0A8C1UET4"/>
<dbReference type="InterPro" id="IPR036179">
    <property type="entry name" value="Ig-like_dom_sf"/>
</dbReference>
<protein>
    <recommendedName>
        <fullName evidence="1">Ig-like domain-containing protein</fullName>
    </recommendedName>
</protein>
<name>A0A8C1UET4_CYPCA</name>